<dbReference type="SMART" id="SM00220">
    <property type="entry name" value="S_TKc"/>
    <property type="match status" value="1"/>
</dbReference>
<keyword evidence="2" id="KW-0808">Transferase</keyword>
<dbReference type="PROSITE" id="PS00108">
    <property type="entry name" value="PROTEIN_KINASE_ST"/>
    <property type="match status" value="1"/>
</dbReference>
<dbReference type="Proteomes" id="UP000179807">
    <property type="component" value="Unassembled WGS sequence"/>
</dbReference>
<evidence type="ECO:0000256" key="2">
    <source>
        <dbReference type="ARBA" id="ARBA00022679"/>
    </source>
</evidence>
<evidence type="ECO:0000256" key="1">
    <source>
        <dbReference type="ARBA" id="ARBA00022527"/>
    </source>
</evidence>
<evidence type="ECO:0000259" key="9">
    <source>
        <dbReference type="PROSITE" id="PS50011"/>
    </source>
</evidence>
<keyword evidence="1 7" id="KW-0723">Serine/threonine-protein kinase</keyword>
<dbReference type="GO" id="GO:0035556">
    <property type="term" value="P:intracellular signal transduction"/>
    <property type="evidence" value="ECO:0007669"/>
    <property type="project" value="TreeGrafter"/>
</dbReference>
<sequence>MEIVHPVIGTFEVINQIGVGTFATVYCVRHKELGFKAAIKVYHHEKEFSVRTVEQAFQIAKAIHHPLICEEFDMFEWEGSLCALMEYVDGMTLLEYANEYGPLSDYEIQTILGQVVIAVDYLHSKNIIHRDLKCENIMIDSYHNIRLIDFGFACAMDDQGDLRSTTCGSPAYVAPEIVHHEAYSYSVDVWSLGVILYAISIGCLPFEDPSMVKLLNMITNEDPDIPDFVTDKLNDLIKCMLAKDPKERITIPEIMQHPFFTVDDYGRGYNFDSSIFSNFEDTGLSLMIMRVMRLDDKSIDRLEYDLDNKISSKNTMIYKIFKKTFLATKISGFGRLFLKPCQQKVPHRAQTYNTSKSYNGKSVLLPAYNEQPLAHEDNSQSSRSICLSSLAKVVIRKPSNLKVRHNSRGSKVCFRQSSHKPTPSSYSPMSPLSKFSPGNDNY</sequence>
<evidence type="ECO:0000256" key="3">
    <source>
        <dbReference type="ARBA" id="ARBA00022741"/>
    </source>
</evidence>
<accession>A0A1J4JHU5</accession>
<dbReference type="InterPro" id="IPR000719">
    <property type="entry name" value="Prot_kinase_dom"/>
</dbReference>
<organism evidence="10 11">
    <name type="scientific">Tritrichomonas foetus</name>
    <dbReference type="NCBI Taxonomy" id="1144522"/>
    <lineage>
        <taxon>Eukaryota</taxon>
        <taxon>Metamonada</taxon>
        <taxon>Parabasalia</taxon>
        <taxon>Tritrichomonadida</taxon>
        <taxon>Tritrichomonadidae</taxon>
        <taxon>Tritrichomonas</taxon>
    </lineage>
</organism>
<dbReference type="GO" id="GO:0005524">
    <property type="term" value="F:ATP binding"/>
    <property type="evidence" value="ECO:0007669"/>
    <property type="project" value="UniProtKB-UniRule"/>
</dbReference>
<keyword evidence="5 6" id="KW-0067">ATP-binding</keyword>
<dbReference type="PANTHER" id="PTHR24346:SF82">
    <property type="entry name" value="KP78A-RELATED"/>
    <property type="match status" value="1"/>
</dbReference>
<dbReference type="PANTHER" id="PTHR24346">
    <property type="entry name" value="MAP/MICROTUBULE AFFINITY-REGULATING KINASE"/>
    <property type="match status" value="1"/>
</dbReference>
<dbReference type="InterPro" id="IPR008271">
    <property type="entry name" value="Ser/Thr_kinase_AS"/>
</dbReference>
<feature type="region of interest" description="Disordered" evidence="8">
    <location>
        <begin position="403"/>
        <end position="442"/>
    </location>
</feature>
<evidence type="ECO:0000313" key="11">
    <source>
        <dbReference type="Proteomes" id="UP000179807"/>
    </source>
</evidence>
<evidence type="ECO:0000256" key="8">
    <source>
        <dbReference type="SAM" id="MobiDB-lite"/>
    </source>
</evidence>
<gene>
    <name evidence="10" type="ORF">TRFO_09249</name>
</gene>
<evidence type="ECO:0000256" key="4">
    <source>
        <dbReference type="ARBA" id="ARBA00022777"/>
    </source>
</evidence>
<name>A0A1J4JHU5_9EUKA</name>
<proteinExistence type="inferred from homology"/>
<evidence type="ECO:0000256" key="5">
    <source>
        <dbReference type="ARBA" id="ARBA00022840"/>
    </source>
</evidence>
<comment type="caution">
    <text evidence="10">The sequence shown here is derived from an EMBL/GenBank/DDBJ whole genome shotgun (WGS) entry which is preliminary data.</text>
</comment>
<dbReference type="SUPFAM" id="SSF56112">
    <property type="entry name" value="Protein kinase-like (PK-like)"/>
    <property type="match status" value="1"/>
</dbReference>
<feature type="compositionally biased region" description="Polar residues" evidence="8">
    <location>
        <begin position="415"/>
        <end position="430"/>
    </location>
</feature>
<dbReference type="AlphaFoldDB" id="A0A1J4JHU5"/>
<dbReference type="EMBL" id="MLAK01001093">
    <property type="protein sequence ID" value="OHS97823.1"/>
    <property type="molecule type" value="Genomic_DNA"/>
</dbReference>
<evidence type="ECO:0000256" key="7">
    <source>
        <dbReference type="RuleBase" id="RU000304"/>
    </source>
</evidence>
<dbReference type="GO" id="GO:0005737">
    <property type="term" value="C:cytoplasm"/>
    <property type="evidence" value="ECO:0007669"/>
    <property type="project" value="TreeGrafter"/>
</dbReference>
<dbReference type="Pfam" id="PF00069">
    <property type="entry name" value="Pkinase"/>
    <property type="match status" value="1"/>
</dbReference>
<dbReference type="VEuPathDB" id="TrichDB:TRFO_09249"/>
<dbReference type="GeneID" id="94829466"/>
<dbReference type="PROSITE" id="PS50011">
    <property type="entry name" value="PROTEIN_KINASE_DOM"/>
    <property type="match status" value="1"/>
</dbReference>
<dbReference type="RefSeq" id="XP_068350960.1">
    <property type="nucleotide sequence ID" value="XM_068494762.1"/>
</dbReference>
<reference evidence="10" key="1">
    <citation type="submission" date="2016-10" db="EMBL/GenBank/DDBJ databases">
        <authorList>
            <person name="Benchimol M."/>
            <person name="Almeida L.G."/>
            <person name="Vasconcelos A.T."/>
            <person name="Perreira-Neves A."/>
            <person name="Rosa I.A."/>
            <person name="Tasca T."/>
            <person name="Bogo M.R."/>
            <person name="de Souza W."/>
        </authorList>
    </citation>
    <scope>NUCLEOTIDE SEQUENCE [LARGE SCALE GENOMIC DNA]</scope>
    <source>
        <strain evidence="10">K</strain>
    </source>
</reference>
<dbReference type="GO" id="GO:0004674">
    <property type="term" value="F:protein serine/threonine kinase activity"/>
    <property type="evidence" value="ECO:0007669"/>
    <property type="project" value="UniProtKB-KW"/>
</dbReference>
<keyword evidence="11" id="KW-1185">Reference proteome</keyword>
<protein>
    <submittedName>
        <fullName evidence="10">CAMK family protein kinase</fullName>
    </submittedName>
</protein>
<comment type="similarity">
    <text evidence="7">Belongs to the protein kinase superfamily.</text>
</comment>
<evidence type="ECO:0000256" key="6">
    <source>
        <dbReference type="PROSITE-ProRule" id="PRU10141"/>
    </source>
</evidence>
<dbReference type="FunFam" id="1.10.510.10:FF:000571">
    <property type="entry name" value="Maternal embryonic leucine zipper kinase"/>
    <property type="match status" value="1"/>
</dbReference>
<feature type="binding site" evidence="6">
    <location>
        <position position="40"/>
    </location>
    <ligand>
        <name>ATP</name>
        <dbReference type="ChEBI" id="CHEBI:30616"/>
    </ligand>
</feature>
<dbReference type="PROSITE" id="PS00107">
    <property type="entry name" value="PROTEIN_KINASE_ATP"/>
    <property type="match status" value="1"/>
</dbReference>
<dbReference type="InterPro" id="IPR017441">
    <property type="entry name" value="Protein_kinase_ATP_BS"/>
</dbReference>
<keyword evidence="3 6" id="KW-0547">Nucleotide-binding</keyword>
<dbReference type="InterPro" id="IPR011009">
    <property type="entry name" value="Kinase-like_dom_sf"/>
</dbReference>
<dbReference type="Gene3D" id="1.10.510.10">
    <property type="entry name" value="Transferase(Phosphotransferase) domain 1"/>
    <property type="match status" value="1"/>
</dbReference>
<evidence type="ECO:0000313" key="10">
    <source>
        <dbReference type="EMBL" id="OHS97823.1"/>
    </source>
</evidence>
<feature type="domain" description="Protein kinase" evidence="9">
    <location>
        <begin position="11"/>
        <end position="260"/>
    </location>
</feature>
<keyword evidence="4 10" id="KW-0418">Kinase</keyword>